<feature type="region of interest" description="Disordered" evidence="1">
    <location>
        <begin position="1"/>
        <end position="35"/>
    </location>
</feature>
<proteinExistence type="predicted"/>
<sequence>MSPSAASSSSTWGAGGGQDPHTNDQAGPVGSEDFSRILEDNEDDYDWVPHEVKLYTSSFYTGRSLKELLRSIGMVKAAVDADYFKIVVCKKTE</sequence>
<dbReference type="AlphaFoldDB" id="A0A0L9UY82"/>
<dbReference type="EMBL" id="CM003377">
    <property type="protein sequence ID" value="KOM47537.1"/>
    <property type="molecule type" value="Genomic_DNA"/>
</dbReference>
<feature type="compositionally biased region" description="Low complexity" evidence="1">
    <location>
        <begin position="1"/>
        <end position="12"/>
    </location>
</feature>
<evidence type="ECO:0000313" key="2">
    <source>
        <dbReference type="EMBL" id="KOM47537.1"/>
    </source>
</evidence>
<evidence type="ECO:0000256" key="1">
    <source>
        <dbReference type="SAM" id="MobiDB-lite"/>
    </source>
</evidence>
<organism evidence="2 3">
    <name type="scientific">Phaseolus angularis</name>
    <name type="common">Azuki bean</name>
    <name type="synonym">Vigna angularis</name>
    <dbReference type="NCBI Taxonomy" id="3914"/>
    <lineage>
        <taxon>Eukaryota</taxon>
        <taxon>Viridiplantae</taxon>
        <taxon>Streptophyta</taxon>
        <taxon>Embryophyta</taxon>
        <taxon>Tracheophyta</taxon>
        <taxon>Spermatophyta</taxon>
        <taxon>Magnoliopsida</taxon>
        <taxon>eudicotyledons</taxon>
        <taxon>Gunneridae</taxon>
        <taxon>Pentapetalae</taxon>
        <taxon>rosids</taxon>
        <taxon>fabids</taxon>
        <taxon>Fabales</taxon>
        <taxon>Fabaceae</taxon>
        <taxon>Papilionoideae</taxon>
        <taxon>50 kb inversion clade</taxon>
        <taxon>NPAAA clade</taxon>
        <taxon>indigoferoid/millettioid clade</taxon>
        <taxon>Phaseoleae</taxon>
        <taxon>Vigna</taxon>
    </lineage>
</organism>
<accession>A0A0L9UY82</accession>
<name>A0A0L9UY82_PHAAN</name>
<gene>
    <name evidence="2" type="ORF">LR48_Vigan07g124100</name>
</gene>
<evidence type="ECO:0000313" key="3">
    <source>
        <dbReference type="Proteomes" id="UP000053144"/>
    </source>
</evidence>
<protein>
    <submittedName>
        <fullName evidence="2">Uncharacterized protein</fullName>
    </submittedName>
</protein>
<dbReference type="Gramene" id="KOM47537">
    <property type="protein sequence ID" value="KOM47537"/>
    <property type="gene ID" value="LR48_Vigan07g124100"/>
</dbReference>
<dbReference type="Proteomes" id="UP000053144">
    <property type="component" value="Chromosome 7"/>
</dbReference>
<reference evidence="3" key="1">
    <citation type="journal article" date="2015" name="Proc. Natl. Acad. Sci. U.S.A.">
        <title>Genome sequencing of adzuki bean (Vigna angularis) provides insight into high starch and low fat accumulation and domestication.</title>
        <authorList>
            <person name="Yang K."/>
            <person name="Tian Z."/>
            <person name="Chen C."/>
            <person name="Luo L."/>
            <person name="Zhao B."/>
            <person name="Wang Z."/>
            <person name="Yu L."/>
            <person name="Li Y."/>
            <person name="Sun Y."/>
            <person name="Li W."/>
            <person name="Chen Y."/>
            <person name="Li Y."/>
            <person name="Zhang Y."/>
            <person name="Ai D."/>
            <person name="Zhao J."/>
            <person name="Shang C."/>
            <person name="Ma Y."/>
            <person name="Wu B."/>
            <person name="Wang M."/>
            <person name="Gao L."/>
            <person name="Sun D."/>
            <person name="Zhang P."/>
            <person name="Guo F."/>
            <person name="Wang W."/>
            <person name="Li Y."/>
            <person name="Wang J."/>
            <person name="Varshney R.K."/>
            <person name="Wang J."/>
            <person name="Ling H.Q."/>
            <person name="Wan P."/>
        </authorList>
    </citation>
    <scope>NUCLEOTIDE SEQUENCE</scope>
    <source>
        <strain evidence="3">cv. Jingnong 6</strain>
    </source>
</reference>